<comment type="caution">
    <text evidence="3">The sequence shown here is derived from an EMBL/GenBank/DDBJ whole genome shotgun (WGS) entry which is preliminary data.</text>
</comment>
<feature type="region of interest" description="Disordered" evidence="1">
    <location>
        <begin position="238"/>
        <end position="270"/>
    </location>
</feature>
<dbReference type="InterPro" id="IPR018392">
    <property type="entry name" value="LysM"/>
</dbReference>
<dbReference type="SMART" id="SM00257">
    <property type="entry name" value="LysM"/>
    <property type="match status" value="1"/>
</dbReference>
<evidence type="ECO:0000259" key="2">
    <source>
        <dbReference type="PROSITE" id="PS51782"/>
    </source>
</evidence>
<evidence type="ECO:0000313" key="4">
    <source>
        <dbReference type="Proteomes" id="UP001223016"/>
    </source>
</evidence>
<organism evidence="3 4">
    <name type="scientific">Pseudomonas serbiensis</name>
    <dbReference type="NCBI Taxonomy" id="3064350"/>
    <lineage>
        <taxon>Bacteria</taxon>
        <taxon>Pseudomonadati</taxon>
        <taxon>Pseudomonadota</taxon>
        <taxon>Gammaproteobacteria</taxon>
        <taxon>Pseudomonadales</taxon>
        <taxon>Pseudomonadaceae</taxon>
        <taxon>Pseudomonas</taxon>
    </lineage>
</organism>
<feature type="domain" description="LysM" evidence="2">
    <location>
        <begin position="3"/>
        <end position="48"/>
    </location>
</feature>
<dbReference type="PROSITE" id="PS51782">
    <property type="entry name" value="LYSM"/>
    <property type="match status" value="1"/>
</dbReference>
<keyword evidence="4" id="KW-1185">Reference proteome</keyword>
<reference evidence="3 4" key="1">
    <citation type="submission" date="2023-07" db="EMBL/GenBank/DDBJ databases">
        <title>Identification of four novel Pseudomonas species associated with bacterial leaf spot of cucurbits.</title>
        <authorList>
            <person name="Fullem K.R."/>
        </authorList>
    </citation>
    <scope>NUCLEOTIDE SEQUENCE [LARGE SCALE GENOMIC DNA]</scope>
    <source>
        <strain evidence="3 4">KFB 138</strain>
    </source>
</reference>
<dbReference type="RefSeq" id="WP_304576137.1">
    <property type="nucleotide sequence ID" value="NZ_JAUQOO010000039.1"/>
</dbReference>
<gene>
    <name evidence="3" type="ORF">Q6A51_26865</name>
</gene>
<evidence type="ECO:0000313" key="3">
    <source>
        <dbReference type="EMBL" id="MDO7930396.1"/>
    </source>
</evidence>
<dbReference type="InterPro" id="IPR036779">
    <property type="entry name" value="LysM_dom_sf"/>
</dbReference>
<accession>A0ABT9D0Y5</accession>
<dbReference type="Pfam" id="PF01476">
    <property type="entry name" value="LysM"/>
    <property type="match status" value="1"/>
</dbReference>
<sequence length="837" mass="90710">MSNTYTVKSGDTLSHIAAANKCSVSDLQALNPNITNPDFIKPGWVIKLPNAATKPLPPPKHADNQSTTNVKGAAQCKDELVDVVHITGEQHFYILTEQESKALKQQTDIVKKLMDELHQNLAKATEASKCAKIKDPKASCSCSNCVKDAWNSKAEEAGLLQRSEPPAEKPKATIDRQEDLQGQLATVQQARDWYQRYAPKAALEGSYLESNWRDLQAKKVAELNAQIKSLRTRIAAVSKPEAGESSTSANGAAPDLKHGRGRGTESQTGRQVRTGVTVIEVISLSDPSRRHYIPMVYRQQLDWKVKVNTNVIQGKPLDKNLIKELIKDIRTAVDDSRKTSPLGSLEAKFASWTSKDDNLLNALHKECSWTSNEADSAKYAVSAEAHAFRFAASASAGINSWEPGKGNVEIGVKGSAAISLAEGSVALKSFFPDQGGYVVRMPYRNAQGKEVVSEIGIFRLDGKVELSCFLGATAQGQAGVKAQYKPVEVENSGATALLSPPSLDVDRKRGGSLGLKGNAFAGLQGGGTVTGTLKWLDPTKQGVGKITAGQANDSGSTDWASLVEIKAEGNVALGVGASFDFGIDIRENRLAINCKASLVFGPGAGGGFGTTVDIEKIGELAYVFCNALSKADFHYQLSITKEAFDYMARGLFQIATHPATAAKKAFSDGRLQMSRWWSRREATKQEAQTLANYLLANQAINVNGKKIPLNILPPETIGPMLYVLTESFVESWAEDQEKAVVLLLSHLTTWRHFIEVLEHCSKDGSTVNAMESLDRLNALLDGAEQQQFNKFIGTLAAININSSTRQIGMIAWTPGLPWRKERTLIAARQSNLFDGIA</sequence>
<name>A0ABT9D0Y5_9PSED</name>
<dbReference type="Gene3D" id="3.10.350.10">
    <property type="entry name" value="LysM domain"/>
    <property type="match status" value="1"/>
</dbReference>
<dbReference type="SUPFAM" id="SSF54106">
    <property type="entry name" value="LysM domain"/>
    <property type="match status" value="1"/>
</dbReference>
<dbReference type="CDD" id="cd00118">
    <property type="entry name" value="LysM"/>
    <property type="match status" value="1"/>
</dbReference>
<dbReference type="EMBL" id="JAUQOO010000039">
    <property type="protein sequence ID" value="MDO7930396.1"/>
    <property type="molecule type" value="Genomic_DNA"/>
</dbReference>
<protein>
    <submittedName>
        <fullName evidence="3">LysM domain-containing protein</fullName>
    </submittedName>
</protein>
<dbReference type="Proteomes" id="UP001223016">
    <property type="component" value="Unassembled WGS sequence"/>
</dbReference>
<proteinExistence type="predicted"/>
<evidence type="ECO:0000256" key="1">
    <source>
        <dbReference type="SAM" id="MobiDB-lite"/>
    </source>
</evidence>